<keyword evidence="5" id="KW-0175">Coiled coil</keyword>
<dbReference type="PROSITE" id="PS50931">
    <property type="entry name" value="HTH_LYSR"/>
    <property type="match status" value="1"/>
</dbReference>
<dbReference type="SUPFAM" id="SSF46785">
    <property type="entry name" value="Winged helix' DNA-binding domain"/>
    <property type="match status" value="1"/>
</dbReference>
<proteinExistence type="inferred from homology"/>
<dbReference type="Pfam" id="PF00126">
    <property type="entry name" value="HTH_1"/>
    <property type="match status" value="1"/>
</dbReference>
<evidence type="ECO:0000313" key="7">
    <source>
        <dbReference type="EMBL" id="SMG45821.1"/>
    </source>
</evidence>
<keyword evidence="4" id="KW-0804">Transcription</keyword>
<dbReference type="FunFam" id="1.10.10.10:FF:000001">
    <property type="entry name" value="LysR family transcriptional regulator"/>
    <property type="match status" value="1"/>
</dbReference>
<dbReference type="AlphaFoldDB" id="A0A1X7KW81"/>
<dbReference type="InterPro" id="IPR036388">
    <property type="entry name" value="WH-like_DNA-bd_sf"/>
</dbReference>
<accession>A0A1X7KW81</accession>
<dbReference type="OrthoDB" id="3586at2"/>
<name>A0A1X7KW81_9BACT</name>
<dbReference type="GO" id="GO:0003700">
    <property type="term" value="F:DNA-binding transcription factor activity"/>
    <property type="evidence" value="ECO:0007669"/>
    <property type="project" value="InterPro"/>
</dbReference>
<evidence type="ECO:0000256" key="1">
    <source>
        <dbReference type="ARBA" id="ARBA00009437"/>
    </source>
</evidence>
<keyword evidence="3 7" id="KW-0238">DNA-binding</keyword>
<feature type="coiled-coil region" evidence="5">
    <location>
        <begin position="22"/>
        <end position="88"/>
    </location>
</feature>
<evidence type="ECO:0000256" key="2">
    <source>
        <dbReference type="ARBA" id="ARBA00023015"/>
    </source>
</evidence>
<evidence type="ECO:0000313" key="8">
    <source>
        <dbReference type="Proteomes" id="UP000193355"/>
    </source>
</evidence>
<dbReference type="SUPFAM" id="SSF53850">
    <property type="entry name" value="Periplasmic binding protein-like II"/>
    <property type="match status" value="1"/>
</dbReference>
<keyword evidence="2" id="KW-0805">Transcription regulation</keyword>
<keyword evidence="8" id="KW-1185">Reference proteome</keyword>
<organism evidence="7 8">
    <name type="scientific">Dethiosulfovibrio salsuginis</name>
    <dbReference type="NCBI Taxonomy" id="561720"/>
    <lineage>
        <taxon>Bacteria</taxon>
        <taxon>Thermotogati</taxon>
        <taxon>Synergistota</taxon>
        <taxon>Synergistia</taxon>
        <taxon>Synergistales</taxon>
        <taxon>Dethiosulfovibrionaceae</taxon>
        <taxon>Dethiosulfovibrio</taxon>
    </lineage>
</organism>
<dbReference type="InterPro" id="IPR036390">
    <property type="entry name" value="WH_DNA-bd_sf"/>
</dbReference>
<comment type="similarity">
    <text evidence="1">Belongs to the LysR transcriptional regulatory family.</text>
</comment>
<reference evidence="8" key="1">
    <citation type="submission" date="2017-04" db="EMBL/GenBank/DDBJ databases">
        <authorList>
            <person name="Varghese N."/>
            <person name="Submissions S."/>
        </authorList>
    </citation>
    <scope>NUCLEOTIDE SEQUENCE [LARGE SCALE GENOMIC DNA]</scope>
    <source>
        <strain evidence="8">USBA 82</strain>
    </source>
</reference>
<evidence type="ECO:0000256" key="5">
    <source>
        <dbReference type="SAM" id="Coils"/>
    </source>
</evidence>
<dbReference type="PRINTS" id="PR00039">
    <property type="entry name" value="HTHLYSR"/>
</dbReference>
<evidence type="ECO:0000256" key="4">
    <source>
        <dbReference type="ARBA" id="ARBA00023163"/>
    </source>
</evidence>
<dbReference type="EMBL" id="FXBB01000038">
    <property type="protein sequence ID" value="SMG45821.1"/>
    <property type="molecule type" value="Genomic_DNA"/>
</dbReference>
<gene>
    <name evidence="7" type="ORF">SAMN06275492_13823</name>
</gene>
<dbReference type="Pfam" id="PF03466">
    <property type="entry name" value="LysR_substrate"/>
    <property type="match status" value="1"/>
</dbReference>
<dbReference type="STRING" id="561720.SAMN06275492_13823"/>
<dbReference type="Proteomes" id="UP000193355">
    <property type="component" value="Unassembled WGS sequence"/>
</dbReference>
<dbReference type="InterPro" id="IPR005119">
    <property type="entry name" value="LysR_subst-bd"/>
</dbReference>
<dbReference type="GO" id="GO:0000976">
    <property type="term" value="F:transcription cis-regulatory region binding"/>
    <property type="evidence" value="ECO:0007669"/>
    <property type="project" value="TreeGrafter"/>
</dbReference>
<evidence type="ECO:0000259" key="6">
    <source>
        <dbReference type="PROSITE" id="PS50931"/>
    </source>
</evidence>
<protein>
    <submittedName>
        <fullName evidence="7">DNA-binding transcriptional regulator, LysR family</fullName>
    </submittedName>
</protein>
<evidence type="ECO:0000256" key="3">
    <source>
        <dbReference type="ARBA" id="ARBA00023125"/>
    </source>
</evidence>
<dbReference type="Gene3D" id="1.10.10.10">
    <property type="entry name" value="Winged helix-like DNA-binding domain superfamily/Winged helix DNA-binding domain"/>
    <property type="match status" value="1"/>
</dbReference>
<dbReference type="InterPro" id="IPR000847">
    <property type="entry name" value="LysR_HTH_N"/>
</dbReference>
<dbReference type="Gene3D" id="3.40.190.290">
    <property type="match status" value="1"/>
</dbReference>
<dbReference type="PANTHER" id="PTHR30126:SF39">
    <property type="entry name" value="HTH-TYPE TRANSCRIPTIONAL REGULATOR CYSL"/>
    <property type="match status" value="1"/>
</dbReference>
<feature type="domain" description="HTH lysR-type" evidence="6">
    <location>
        <begin position="1"/>
        <end position="58"/>
    </location>
</feature>
<dbReference type="RefSeq" id="WP_143340928.1">
    <property type="nucleotide sequence ID" value="NZ_FXBB01000038.1"/>
</dbReference>
<dbReference type="PANTHER" id="PTHR30126">
    <property type="entry name" value="HTH-TYPE TRANSCRIPTIONAL REGULATOR"/>
    <property type="match status" value="1"/>
</dbReference>
<sequence length="301" mass="34138">MNQSTIKSFITIVEEKSISKAAQKLHVSQSALSQQLKQLEEELDTLLLLRSNQGVSLTKSGELFFNYAQIFEDLYKKMQTEMELLEHQSISIIRVTSSTSICEYLVPCALTVYQRKNPSVRFNNTCNYTEDVLEDIRNFRADIGFISQEQENDRDLIVHKLMDNRLAIISSPKNKAIGQVRSLSELARMNLLLCPSRSGLRGVIDKAFSDNGVSPESLNIVMEMGSLEALKASVANDDGVSIVPYVTIKKELYLKMLKQHIIKDVEISCPVSIVYHRSSLQKPELYTFIDFMLHQGKESFC</sequence>